<feature type="compositionally biased region" description="Basic and acidic residues" evidence="1">
    <location>
        <begin position="259"/>
        <end position="268"/>
    </location>
</feature>
<organism evidence="2 3">
    <name type="scientific">Mycena venus</name>
    <dbReference type="NCBI Taxonomy" id="2733690"/>
    <lineage>
        <taxon>Eukaryota</taxon>
        <taxon>Fungi</taxon>
        <taxon>Dikarya</taxon>
        <taxon>Basidiomycota</taxon>
        <taxon>Agaricomycotina</taxon>
        <taxon>Agaricomycetes</taxon>
        <taxon>Agaricomycetidae</taxon>
        <taxon>Agaricales</taxon>
        <taxon>Marasmiineae</taxon>
        <taxon>Mycenaceae</taxon>
        <taxon>Mycena</taxon>
    </lineage>
</organism>
<dbReference type="Gene3D" id="6.20.250.70">
    <property type="match status" value="1"/>
</dbReference>
<feature type="compositionally biased region" description="Basic and acidic residues" evidence="1">
    <location>
        <begin position="30"/>
        <end position="47"/>
    </location>
</feature>
<dbReference type="AlphaFoldDB" id="A0A8H6Y448"/>
<proteinExistence type="predicted"/>
<dbReference type="Proteomes" id="UP000620124">
    <property type="component" value="Unassembled WGS sequence"/>
</dbReference>
<protein>
    <submittedName>
        <fullName evidence="2">Uncharacterized protein</fullName>
    </submittedName>
</protein>
<dbReference type="InterPro" id="IPR013240">
    <property type="entry name" value="DNA-dir_RNA_pol1_su_RPA34"/>
</dbReference>
<name>A0A8H6Y448_9AGAR</name>
<accession>A0A8H6Y448</accession>
<gene>
    <name evidence="2" type="ORF">MVEN_01069400</name>
</gene>
<feature type="compositionally biased region" description="Low complexity" evidence="1">
    <location>
        <begin position="1"/>
        <end position="16"/>
    </location>
</feature>
<feature type="compositionally biased region" description="Basic and acidic residues" evidence="1">
    <location>
        <begin position="286"/>
        <end position="297"/>
    </location>
</feature>
<reference evidence="2" key="1">
    <citation type="submission" date="2020-05" db="EMBL/GenBank/DDBJ databases">
        <title>Mycena genomes resolve the evolution of fungal bioluminescence.</title>
        <authorList>
            <person name="Tsai I.J."/>
        </authorList>
    </citation>
    <scope>NUCLEOTIDE SEQUENCE</scope>
    <source>
        <strain evidence="2">CCC161011</strain>
    </source>
</reference>
<dbReference type="Pfam" id="PF08208">
    <property type="entry name" value="RNA_polI_A34"/>
    <property type="match status" value="1"/>
</dbReference>
<dbReference type="OrthoDB" id="76224at2759"/>
<feature type="region of interest" description="Disordered" evidence="1">
    <location>
        <begin position="1"/>
        <end position="59"/>
    </location>
</feature>
<sequence>MASASSASSSSSRSASPEPEPTFAKATKSKAAEKAKKISQEKGRNEGVDPNWAYSPPNKSVRLEESADIGDFDWDELNGNPDLELWLVRIPEGVKPKYLETAQLEFPPGAKRDSKKSAKLGMLQRKHVAYDIWSVGDDEPEELPISGEEVKGLSCLLPRKSKKGKLYTAPTPIARTIVMSAQPVKPTPDPSAASSSNARAVYKNPPRESHPQELLTHRFLPYGAADPTEGSETGPRRATTPMAVDSEVLVPETPTSPSKSKEDKKGGRQEVQGEEAKRRGGRRVAQKAEKGQDSLVA</sequence>
<evidence type="ECO:0000313" key="3">
    <source>
        <dbReference type="Proteomes" id="UP000620124"/>
    </source>
</evidence>
<evidence type="ECO:0000256" key="1">
    <source>
        <dbReference type="SAM" id="MobiDB-lite"/>
    </source>
</evidence>
<comment type="caution">
    <text evidence="2">The sequence shown here is derived from an EMBL/GenBank/DDBJ whole genome shotgun (WGS) entry which is preliminary data.</text>
</comment>
<keyword evidence="3" id="KW-1185">Reference proteome</keyword>
<dbReference type="EMBL" id="JACAZI010000008">
    <property type="protein sequence ID" value="KAF7353838.1"/>
    <property type="molecule type" value="Genomic_DNA"/>
</dbReference>
<evidence type="ECO:0000313" key="2">
    <source>
        <dbReference type="EMBL" id="KAF7353838.1"/>
    </source>
</evidence>
<dbReference type="GO" id="GO:0006360">
    <property type="term" value="P:transcription by RNA polymerase I"/>
    <property type="evidence" value="ECO:0007669"/>
    <property type="project" value="InterPro"/>
</dbReference>
<feature type="region of interest" description="Disordered" evidence="1">
    <location>
        <begin position="177"/>
        <end position="297"/>
    </location>
</feature>